<keyword evidence="3" id="KW-1185">Reference proteome</keyword>
<dbReference type="HOGENOM" id="CLU_3195313_0_0_11"/>
<dbReference type="EMBL" id="CP002786">
    <property type="protein sequence ID" value="AEF39509.1"/>
    <property type="molecule type" value="Genomic_DNA"/>
</dbReference>
<accession>F6EQ86</accession>
<sequence>MAKDVGHNIHDAADSEADSDAGTTSASEPTTEARVAGSELEEQSD</sequence>
<name>F6EQ86_HOYSD</name>
<gene>
    <name evidence="2" type="ordered locus">AS9A_1057</name>
</gene>
<evidence type="ECO:0000313" key="2">
    <source>
        <dbReference type="EMBL" id="AEF39509.1"/>
    </source>
</evidence>
<dbReference type="Proteomes" id="UP000009235">
    <property type="component" value="Chromosome"/>
</dbReference>
<evidence type="ECO:0000313" key="3">
    <source>
        <dbReference type="Proteomes" id="UP000009235"/>
    </source>
</evidence>
<proteinExistence type="predicted"/>
<reference evidence="2 3" key="1">
    <citation type="journal article" date="2011" name="J. Bacteriol.">
        <title>Complete genome sequence of Amycolicicoccus subflavus DQS3-9A1T, an actinomycete isolated from crude oil-polluted soil.</title>
        <authorList>
            <person name="Cai M."/>
            <person name="Chen W.M."/>
            <person name="Nie Y."/>
            <person name="Chi C.Q."/>
            <person name="Wang Y.N."/>
            <person name="Tang Y.Q."/>
            <person name="Li G.Y."/>
            <person name="Wu X.L."/>
        </authorList>
    </citation>
    <scope>NUCLEOTIDE SEQUENCE [LARGE SCALE GENOMIC DNA]</scope>
    <source>
        <strain evidence="3">DSM 45089 / DQS3-9A1</strain>
    </source>
</reference>
<dbReference type="AlphaFoldDB" id="F6EQ86"/>
<protein>
    <submittedName>
        <fullName evidence="2">Uncharacterized protein</fullName>
    </submittedName>
</protein>
<dbReference type="KEGG" id="asd:AS9A_1057"/>
<feature type="region of interest" description="Disordered" evidence="1">
    <location>
        <begin position="1"/>
        <end position="45"/>
    </location>
</feature>
<organism evidence="2 3">
    <name type="scientific">Hoyosella subflava (strain DSM 45089 / JCM 17490 / NBRC 109087 / DQS3-9A1)</name>
    <name type="common">Amycolicicoccus subflavus</name>
    <dbReference type="NCBI Taxonomy" id="443218"/>
    <lineage>
        <taxon>Bacteria</taxon>
        <taxon>Bacillati</taxon>
        <taxon>Actinomycetota</taxon>
        <taxon>Actinomycetes</taxon>
        <taxon>Mycobacteriales</taxon>
        <taxon>Hoyosellaceae</taxon>
        <taxon>Hoyosella</taxon>
    </lineage>
</organism>
<evidence type="ECO:0000256" key="1">
    <source>
        <dbReference type="SAM" id="MobiDB-lite"/>
    </source>
</evidence>
<feature type="compositionally biased region" description="Basic and acidic residues" evidence="1">
    <location>
        <begin position="1"/>
        <end position="13"/>
    </location>
</feature>